<evidence type="ECO:0008006" key="2">
    <source>
        <dbReference type="Google" id="ProtNLM"/>
    </source>
</evidence>
<accession>A0A6N2LGZ4</accession>
<reference evidence="1" key="1">
    <citation type="submission" date="2019-03" db="EMBL/GenBank/DDBJ databases">
        <authorList>
            <person name="Mank J."/>
            <person name="Almeida P."/>
        </authorList>
    </citation>
    <scope>NUCLEOTIDE SEQUENCE</scope>
    <source>
        <strain evidence="1">78183</strain>
    </source>
</reference>
<name>A0A6N2LGZ4_SALVM</name>
<gene>
    <name evidence="1" type="ORF">SVIM_LOCUS230837</name>
</gene>
<proteinExistence type="predicted"/>
<dbReference type="EMBL" id="CAADRP010001542">
    <property type="protein sequence ID" value="VFU40373.1"/>
    <property type="molecule type" value="Genomic_DNA"/>
</dbReference>
<organism evidence="1">
    <name type="scientific">Salix viminalis</name>
    <name type="common">Common osier</name>
    <name type="synonym">Basket willow</name>
    <dbReference type="NCBI Taxonomy" id="40686"/>
    <lineage>
        <taxon>Eukaryota</taxon>
        <taxon>Viridiplantae</taxon>
        <taxon>Streptophyta</taxon>
        <taxon>Embryophyta</taxon>
        <taxon>Tracheophyta</taxon>
        <taxon>Spermatophyta</taxon>
        <taxon>Magnoliopsida</taxon>
        <taxon>eudicotyledons</taxon>
        <taxon>Gunneridae</taxon>
        <taxon>Pentapetalae</taxon>
        <taxon>rosids</taxon>
        <taxon>fabids</taxon>
        <taxon>Malpighiales</taxon>
        <taxon>Salicaceae</taxon>
        <taxon>Saliceae</taxon>
        <taxon>Salix</taxon>
    </lineage>
</organism>
<evidence type="ECO:0000313" key="1">
    <source>
        <dbReference type="EMBL" id="VFU40373.1"/>
    </source>
</evidence>
<dbReference type="AlphaFoldDB" id="A0A6N2LGZ4"/>
<protein>
    <recommendedName>
        <fullName evidence="2">hAT-like transposase RNase-H fold domain-containing protein</fullName>
    </recommendedName>
</protein>
<sequence>MIFLSSFKSYGCCAHIVNLIVSDGLKEINASVVKIPNAIRFIYELFVRLGKSEPRYKIYFLDVDLKRNKKTQGHLVWRIGKMIELWSSS</sequence>